<evidence type="ECO:0000313" key="2">
    <source>
        <dbReference type="Proteomes" id="UP001292094"/>
    </source>
</evidence>
<accession>A0AAE1TTT8</accession>
<dbReference type="InterPro" id="IPR036691">
    <property type="entry name" value="Endo/exonu/phosph_ase_sf"/>
</dbReference>
<dbReference type="EMBL" id="JAWZYT010004163">
    <property type="protein sequence ID" value="KAK4295010.1"/>
    <property type="molecule type" value="Genomic_DNA"/>
</dbReference>
<reference evidence="1" key="1">
    <citation type="submission" date="2023-11" db="EMBL/GenBank/DDBJ databases">
        <title>Genome assemblies of two species of porcelain crab, Petrolisthes cinctipes and Petrolisthes manimaculis (Anomura: Porcellanidae).</title>
        <authorList>
            <person name="Angst P."/>
        </authorList>
    </citation>
    <scope>NUCLEOTIDE SEQUENCE</scope>
    <source>
        <strain evidence="1">PB745_02</strain>
        <tissue evidence="1">Gill</tissue>
    </source>
</reference>
<dbReference type="SUPFAM" id="SSF56219">
    <property type="entry name" value="DNase I-like"/>
    <property type="match status" value="1"/>
</dbReference>
<sequence>MADSNDLKNADTVRSFTPNDVDRLKNAQLKQALATLINEPKETEPSNTVLFAELQSMKQSLRELTATKQQVATLSERMDDAYKIMHQQQLFLEALDNKDRRLNLILTGVSESADELGNTEEEKINKVMEATACDAAEERGRWVTRRLGRPNERNMRPIHITVNDQIQRDSIVRAGKNLKNANQALSRVYIKKDVHPAVDTEEEGQIWVVLSCLPTLKLGGIYIPPNDSPYYSPAQYGALAKHTTDRDKVIVLGDFNARVATPLLADRDGNYYQYQGVQDNVVNEHGRTLLNICNNNGLTVANHLYHNGNLLGGDLSFRRREHWISEIDLCIIKNECADMITNLNVDQTIPRSYHAPLCITVAIAERQVVSPAELLHRASALGEPQYVENIQPSLPKSMQYKTVDPDVLTTELQETPTPILAENSEVCDVEAAVTEGYRIIRAAAAAAAAAAVHTTRVTNRQQVTANNAWESLEPRWRRILETNDTKMIWKFINWKGNVDQNMDDRPNEAQFKEHLENLLNPEHANTTTSCDVSAAPYIPILDDLFTCEELSQHCTTQRVRP</sequence>
<organism evidence="1 2">
    <name type="scientific">Petrolisthes manimaculis</name>
    <dbReference type="NCBI Taxonomy" id="1843537"/>
    <lineage>
        <taxon>Eukaryota</taxon>
        <taxon>Metazoa</taxon>
        <taxon>Ecdysozoa</taxon>
        <taxon>Arthropoda</taxon>
        <taxon>Crustacea</taxon>
        <taxon>Multicrustacea</taxon>
        <taxon>Malacostraca</taxon>
        <taxon>Eumalacostraca</taxon>
        <taxon>Eucarida</taxon>
        <taxon>Decapoda</taxon>
        <taxon>Pleocyemata</taxon>
        <taxon>Anomura</taxon>
        <taxon>Galatheoidea</taxon>
        <taxon>Porcellanidae</taxon>
        <taxon>Petrolisthes</taxon>
    </lineage>
</organism>
<keyword evidence="2" id="KW-1185">Reference proteome</keyword>
<evidence type="ECO:0008006" key="3">
    <source>
        <dbReference type="Google" id="ProtNLM"/>
    </source>
</evidence>
<gene>
    <name evidence="1" type="ORF">Pmani_032407</name>
</gene>
<name>A0AAE1TTT8_9EUCA</name>
<dbReference type="Gene3D" id="3.60.10.10">
    <property type="entry name" value="Endonuclease/exonuclease/phosphatase"/>
    <property type="match status" value="1"/>
</dbReference>
<protein>
    <recommendedName>
        <fullName evidence="3">Endonuclease/exonuclease/phosphatase domain-containing protein</fullName>
    </recommendedName>
</protein>
<evidence type="ECO:0000313" key="1">
    <source>
        <dbReference type="EMBL" id="KAK4295010.1"/>
    </source>
</evidence>
<dbReference type="Proteomes" id="UP001292094">
    <property type="component" value="Unassembled WGS sequence"/>
</dbReference>
<proteinExistence type="predicted"/>
<dbReference type="AlphaFoldDB" id="A0AAE1TTT8"/>
<comment type="caution">
    <text evidence="1">The sequence shown here is derived from an EMBL/GenBank/DDBJ whole genome shotgun (WGS) entry which is preliminary data.</text>
</comment>